<gene>
    <name evidence="4" type="ORF">HOLleu_31321</name>
</gene>
<keyword evidence="5" id="KW-1185">Reference proteome</keyword>
<protein>
    <submittedName>
        <fullName evidence="4">RWD domain-containing protein 1</fullName>
    </submittedName>
</protein>
<organism evidence="4 5">
    <name type="scientific">Holothuria leucospilota</name>
    <name type="common">Black long sea cucumber</name>
    <name type="synonym">Mertensiothuria leucospilota</name>
    <dbReference type="NCBI Taxonomy" id="206669"/>
    <lineage>
        <taxon>Eukaryota</taxon>
        <taxon>Metazoa</taxon>
        <taxon>Echinodermata</taxon>
        <taxon>Eleutherozoa</taxon>
        <taxon>Echinozoa</taxon>
        <taxon>Holothuroidea</taxon>
        <taxon>Aspidochirotacea</taxon>
        <taxon>Aspidochirotida</taxon>
        <taxon>Holothuriidae</taxon>
        <taxon>Holothuria</taxon>
    </lineage>
</organism>
<evidence type="ECO:0000313" key="5">
    <source>
        <dbReference type="Proteomes" id="UP001152320"/>
    </source>
</evidence>
<keyword evidence="1" id="KW-0175">Coiled coil</keyword>
<dbReference type="EMBL" id="JAIZAY010000016">
    <property type="protein sequence ID" value="KAJ8026490.1"/>
    <property type="molecule type" value="Genomic_DNA"/>
</dbReference>
<feature type="compositionally biased region" description="Acidic residues" evidence="2">
    <location>
        <begin position="127"/>
        <end position="143"/>
    </location>
</feature>
<name>A0A9Q0YS40_HOLLE</name>
<evidence type="ECO:0000259" key="3">
    <source>
        <dbReference type="Pfam" id="PF16543"/>
    </source>
</evidence>
<dbReference type="PANTHER" id="PTHR12292">
    <property type="entry name" value="RWD DOMAIN-CONTAINING PROTEIN"/>
    <property type="match status" value="1"/>
</dbReference>
<feature type="region of interest" description="Disordered" evidence="2">
    <location>
        <begin position="74"/>
        <end position="143"/>
    </location>
</feature>
<dbReference type="Proteomes" id="UP001152320">
    <property type="component" value="Chromosome 16"/>
</dbReference>
<feature type="domain" description="ZC3H15/TMA46 family C-terminal" evidence="3">
    <location>
        <begin position="45"/>
        <end position="123"/>
    </location>
</feature>
<dbReference type="Pfam" id="PF16543">
    <property type="entry name" value="DFRP_C"/>
    <property type="match status" value="1"/>
</dbReference>
<dbReference type="Gene3D" id="6.20.400.10">
    <property type="match status" value="1"/>
</dbReference>
<dbReference type="AlphaFoldDB" id="A0A9Q0YS40"/>
<evidence type="ECO:0000256" key="1">
    <source>
        <dbReference type="SAM" id="Coils"/>
    </source>
</evidence>
<accession>A0A9Q0YS40</accession>
<evidence type="ECO:0000256" key="2">
    <source>
        <dbReference type="SAM" id="MobiDB-lite"/>
    </source>
</evidence>
<proteinExistence type="predicted"/>
<comment type="caution">
    <text evidence="4">The sequence shown here is derived from an EMBL/GenBank/DDBJ whole genome shotgun (WGS) entry which is preliminary data.</text>
</comment>
<evidence type="ECO:0000313" key="4">
    <source>
        <dbReference type="EMBL" id="KAJ8026490.1"/>
    </source>
</evidence>
<dbReference type="OrthoDB" id="277175at2759"/>
<feature type="coiled-coil region" evidence="1">
    <location>
        <begin position="16"/>
        <end position="55"/>
    </location>
</feature>
<sequence>MRCMRVRFLELISASQEFLNERVDDIKKEKEKQLEKEEEEKRKAEEERAQLLKGTPVTIETFLTWKEKFDKEMAEMTKKNHQQEGPTKRLTGKELFMSDNALDTSDMDLLDESDKVQVDESLFQDMGDLDLEEELDLEDDDES</sequence>
<reference evidence="4" key="1">
    <citation type="submission" date="2021-10" db="EMBL/GenBank/DDBJ databases">
        <title>Tropical sea cucumber genome reveals ecological adaptation and Cuvierian tubules defense mechanism.</title>
        <authorList>
            <person name="Chen T."/>
        </authorList>
    </citation>
    <scope>NUCLEOTIDE SEQUENCE</scope>
    <source>
        <strain evidence="4">Nanhai2018</strain>
        <tissue evidence="4">Muscle</tissue>
    </source>
</reference>
<dbReference type="InterPro" id="IPR032378">
    <property type="entry name" value="ZC3H15/TMA46_C"/>
</dbReference>
<dbReference type="InterPro" id="IPR040213">
    <property type="entry name" value="GIR2-like"/>
</dbReference>